<dbReference type="Proteomes" id="UP000664267">
    <property type="component" value="Unassembled WGS sequence"/>
</dbReference>
<organism evidence="1 2">
    <name type="scientific">Klebsiella pneumoniae</name>
    <dbReference type="NCBI Taxonomy" id="573"/>
    <lineage>
        <taxon>Bacteria</taxon>
        <taxon>Pseudomonadati</taxon>
        <taxon>Pseudomonadota</taxon>
        <taxon>Gammaproteobacteria</taxon>
        <taxon>Enterobacterales</taxon>
        <taxon>Enterobacteriaceae</taxon>
        <taxon>Klebsiella/Raoultella group</taxon>
        <taxon>Klebsiella</taxon>
        <taxon>Klebsiella pneumoniae complex</taxon>
    </lineage>
</organism>
<sequence length="57" mass="5906">MRVSTSRTVTIPTTPSLLSAKITRTATTRPTATTRTIWCRSAVCTAGVDSAPAGAVL</sequence>
<reference evidence="1" key="1">
    <citation type="submission" date="2021-03" db="EMBL/GenBank/DDBJ databases">
        <title>Molecular epidemiology and mechanisms of colistin and carbapenem resistance in Enterobacteriaceae from clinical isolates, the environment and porcine samples in Pretoria, South Africa.</title>
        <authorList>
            <person name="Bogoshi D."/>
            <person name="Mbelle N.M."/>
            <person name="Naidoo V."/>
            <person name="Osei Sekyere J."/>
        </authorList>
    </citation>
    <scope>NUCLEOTIDE SEQUENCE</scope>
    <source>
        <strain evidence="1">C029</strain>
    </source>
</reference>
<protein>
    <submittedName>
        <fullName evidence="1">Uncharacterized protein</fullName>
    </submittedName>
</protein>
<dbReference type="AlphaFoldDB" id="A0A939NNE2"/>
<comment type="caution">
    <text evidence="1">The sequence shown here is derived from an EMBL/GenBank/DDBJ whole genome shotgun (WGS) entry which is preliminary data.</text>
</comment>
<dbReference type="EMBL" id="JAGETN010000073">
    <property type="protein sequence ID" value="MBO2026051.1"/>
    <property type="molecule type" value="Genomic_DNA"/>
</dbReference>
<gene>
    <name evidence="1" type="ORF">J4733_28160</name>
</gene>
<name>A0A939NNE2_KLEPN</name>
<evidence type="ECO:0000313" key="1">
    <source>
        <dbReference type="EMBL" id="MBO2026051.1"/>
    </source>
</evidence>
<evidence type="ECO:0000313" key="2">
    <source>
        <dbReference type="Proteomes" id="UP000664267"/>
    </source>
</evidence>
<accession>A0A939NNE2</accession>
<proteinExistence type="predicted"/>